<dbReference type="EMBL" id="MCGT01000002">
    <property type="protein sequence ID" value="ORX62424.1"/>
    <property type="molecule type" value="Genomic_DNA"/>
</dbReference>
<dbReference type="GO" id="GO:0046872">
    <property type="term" value="F:metal ion binding"/>
    <property type="evidence" value="ECO:0007669"/>
    <property type="project" value="UniProtKB-KW"/>
</dbReference>
<dbReference type="GO" id="GO:0008239">
    <property type="term" value="F:dipeptidyl-peptidase activity"/>
    <property type="evidence" value="ECO:0007669"/>
    <property type="project" value="TreeGrafter"/>
</dbReference>
<dbReference type="STRING" id="101127.A0A1X2GWK6"/>
<evidence type="ECO:0000256" key="2">
    <source>
        <dbReference type="ARBA" id="ARBA00022801"/>
    </source>
</evidence>
<keyword evidence="4" id="KW-1185">Reference proteome</keyword>
<dbReference type="OrthoDB" id="510307at2759"/>
<dbReference type="PANTHER" id="PTHR23422:SF9">
    <property type="entry name" value="ZN-DEPENDENT HYDROLASE"/>
    <property type="match status" value="1"/>
</dbReference>
<evidence type="ECO:0008006" key="5">
    <source>
        <dbReference type="Google" id="ProtNLM"/>
    </source>
</evidence>
<sequence>MSGAAAARSLADRLKRFTLYKCGADLSHLSKHEHTALKHLMQAAKLVDDIFYRQLWTGATELRQKISQGNNQELKDLFDVYKGPWAGDDHDYPFVEGVPKRPDGANYYPEDMTKEEFVAFVDGLTPDQADQAKSFYTVIRRDDAGALKVVPFADEYKDLLGPLGEQMLKAADELEKDDGIAQLQQSEPGATSIAQFLRSRAAAFKSNDYIPSEEDWLHLGKFNNLEVTLGPYETYADVINSFKSSYECYIHVRDPHASKLLEKFSDLQYAEDHLPVPDQYKNKELIPAPIAVVNQLYAGGDVAVPMTAAYNLPNDEKAIAKAGSKLVLIKNVQEGKFKYVLTPIAEQVLCLDQMQYLDKSAFTTHILLHEVCHSNGPHHTLDGHPVRTKLKEHHSAFEEAKADIAGLFVSDLMIKKGVIDDVSQQQFWVTFLASAFRSIRFGIQEAHGFGQIMQLNYLVAKGGFTFDDESRFRVDFDKIEHAVSDLTRDILILQGDGDKDAVDAFAKQYGSIEPATRVALDRIDHAGIPVDIRPHYTLEDDF</sequence>
<evidence type="ECO:0000256" key="1">
    <source>
        <dbReference type="ARBA" id="ARBA00022723"/>
    </source>
</evidence>
<dbReference type="Gene3D" id="3.30.540.30">
    <property type="match status" value="1"/>
</dbReference>
<protein>
    <recommendedName>
        <fullName evidence="5">Nudix hydrolase 3</fullName>
    </recommendedName>
</protein>
<comment type="caution">
    <text evidence="3">The sequence shown here is derived from an EMBL/GenBank/DDBJ whole genome shotgun (WGS) entry which is preliminary data.</text>
</comment>
<gene>
    <name evidence="3" type="ORF">DM01DRAFT_1331848</name>
</gene>
<keyword evidence="1" id="KW-0479">Metal-binding</keyword>
<dbReference type="PANTHER" id="PTHR23422">
    <property type="entry name" value="DIPEPTIDYL PEPTIDASE III-RELATED"/>
    <property type="match status" value="1"/>
</dbReference>
<dbReference type="AlphaFoldDB" id="A0A1X2GWK6"/>
<keyword evidence="2" id="KW-0378">Hydrolase</keyword>
<accession>A0A1X2GWK6</accession>
<evidence type="ECO:0000313" key="3">
    <source>
        <dbReference type="EMBL" id="ORX62424.1"/>
    </source>
</evidence>
<dbReference type="Proteomes" id="UP000242146">
    <property type="component" value="Unassembled WGS sequence"/>
</dbReference>
<organism evidence="3 4">
    <name type="scientific">Hesseltinella vesiculosa</name>
    <dbReference type="NCBI Taxonomy" id="101127"/>
    <lineage>
        <taxon>Eukaryota</taxon>
        <taxon>Fungi</taxon>
        <taxon>Fungi incertae sedis</taxon>
        <taxon>Mucoromycota</taxon>
        <taxon>Mucoromycotina</taxon>
        <taxon>Mucoromycetes</taxon>
        <taxon>Mucorales</taxon>
        <taxon>Cunninghamellaceae</taxon>
        <taxon>Hesseltinella</taxon>
    </lineage>
</organism>
<reference evidence="3 4" key="1">
    <citation type="submission" date="2016-07" db="EMBL/GenBank/DDBJ databases">
        <title>Pervasive Adenine N6-methylation of Active Genes in Fungi.</title>
        <authorList>
            <consortium name="DOE Joint Genome Institute"/>
            <person name="Mondo S.J."/>
            <person name="Dannebaum R.O."/>
            <person name="Kuo R.C."/>
            <person name="Labutti K."/>
            <person name="Haridas S."/>
            <person name="Kuo A."/>
            <person name="Salamov A."/>
            <person name="Ahrendt S.R."/>
            <person name="Lipzen A."/>
            <person name="Sullivan W."/>
            <person name="Andreopoulos W.B."/>
            <person name="Clum A."/>
            <person name="Lindquist E."/>
            <person name="Daum C."/>
            <person name="Ramamoorthy G.K."/>
            <person name="Gryganskyi A."/>
            <person name="Culley D."/>
            <person name="Magnuson J.K."/>
            <person name="James T.Y."/>
            <person name="O'Malley M.A."/>
            <person name="Stajich J.E."/>
            <person name="Spatafora J.W."/>
            <person name="Visel A."/>
            <person name="Grigoriev I.V."/>
        </authorList>
    </citation>
    <scope>NUCLEOTIDE SEQUENCE [LARGE SCALE GENOMIC DNA]</scope>
    <source>
        <strain evidence="3 4">NRRL 3301</strain>
    </source>
</reference>
<dbReference type="InterPro" id="IPR039461">
    <property type="entry name" value="Peptidase_M49"/>
</dbReference>
<dbReference type="GO" id="GO:0005737">
    <property type="term" value="C:cytoplasm"/>
    <property type="evidence" value="ECO:0007669"/>
    <property type="project" value="TreeGrafter"/>
</dbReference>
<proteinExistence type="predicted"/>
<name>A0A1X2GWK6_9FUNG</name>
<evidence type="ECO:0000313" key="4">
    <source>
        <dbReference type="Proteomes" id="UP000242146"/>
    </source>
</evidence>